<evidence type="ECO:0000313" key="3">
    <source>
        <dbReference type="Proteomes" id="UP000277424"/>
    </source>
</evidence>
<dbReference type="Pfam" id="PF01863">
    <property type="entry name" value="YgjP-like"/>
    <property type="match status" value="1"/>
</dbReference>
<name>A0A420WBY9_9PROT</name>
<dbReference type="Gene3D" id="3.30.2010.10">
    <property type="entry name" value="Metalloproteases ('zincins'), catalytic domain"/>
    <property type="match status" value="1"/>
</dbReference>
<dbReference type="OrthoDB" id="9795402at2"/>
<dbReference type="InterPro" id="IPR053136">
    <property type="entry name" value="UTP_pyrophosphatase-like"/>
</dbReference>
<dbReference type="PANTHER" id="PTHR30399">
    <property type="entry name" value="UNCHARACTERIZED PROTEIN YGJP"/>
    <property type="match status" value="1"/>
</dbReference>
<accession>A0A420WBY9</accession>
<organism evidence="2 3">
    <name type="scientific">Oceanibaculum indicum</name>
    <dbReference type="NCBI Taxonomy" id="526216"/>
    <lineage>
        <taxon>Bacteria</taxon>
        <taxon>Pseudomonadati</taxon>
        <taxon>Pseudomonadota</taxon>
        <taxon>Alphaproteobacteria</taxon>
        <taxon>Rhodospirillales</taxon>
        <taxon>Oceanibaculaceae</taxon>
        <taxon>Oceanibaculum</taxon>
    </lineage>
</organism>
<gene>
    <name evidence="2" type="ORF">BCL74_3017</name>
</gene>
<evidence type="ECO:0000313" key="2">
    <source>
        <dbReference type="EMBL" id="RKQ68537.1"/>
    </source>
</evidence>
<comment type="caution">
    <text evidence="2">The sequence shown here is derived from an EMBL/GenBank/DDBJ whole genome shotgun (WGS) entry which is preliminary data.</text>
</comment>
<proteinExistence type="predicted"/>
<dbReference type="InterPro" id="IPR002725">
    <property type="entry name" value="YgjP-like_metallopeptidase"/>
</dbReference>
<sequence length="242" mass="27397">MSGAGAMQLSVGRDRTVSVTVRRSARAQRLILRLDQTGKVTLVLPPGVREAEAQAFLKAHTGWLESRLAKVPEKLAFAPGASVPYRGVEHRIRHRATGDRMGQRGVVWLEAAADGPELHIAGPEEHLPRRLTDWLKAEARRELAARSRLYAARLGRQIGRVTVRDTRSRWGSCSSKGDLSFCWRLILAPDFVIDYVVAHEAAHLVEMNHSVRFWRLVDQMEVDRQRAQRWLKAHGPRLHRYG</sequence>
<evidence type="ECO:0000259" key="1">
    <source>
        <dbReference type="Pfam" id="PF01863"/>
    </source>
</evidence>
<dbReference type="CDD" id="cd07344">
    <property type="entry name" value="M48_yhfN_like"/>
    <property type="match status" value="1"/>
</dbReference>
<reference evidence="2 3" key="1">
    <citation type="submission" date="2018-10" db="EMBL/GenBank/DDBJ databases">
        <title>Comparative analysis of microorganisms from saline springs in Andes Mountain Range, Colombia.</title>
        <authorList>
            <person name="Rubin E."/>
        </authorList>
    </citation>
    <scope>NUCLEOTIDE SEQUENCE [LARGE SCALE GENOMIC DNA]</scope>
    <source>
        <strain evidence="2 3">USBA 36</strain>
    </source>
</reference>
<dbReference type="PANTHER" id="PTHR30399:SF1">
    <property type="entry name" value="UTP PYROPHOSPHATASE"/>
    <property type="match status" value="1"/>
</dbReference>
<dbReference type="EMBL" id="RBIG01000003">
    <property type="protein sequence ID" value="RKQ68537.1"/>
    <property type="molecule type" value="Genomic_DNA"/>
</dbReference>
<dbReference type="AlphaFoldDB" id="A0A420WBY9"/>
<dbReference type="RefSeq" id="WP_121221225.1">
    <property type="nucleotide sequence ID" value="NZ_RBIG01000003.1"/>
</dbReference>
<dbReference type="Proteomes" id="UP000277424">
    <property type="component" value="Unassembled WGS sequence"/>
</dbReference>
<feature type="domain" description="YgjP-like metallopeptidase" evidence="1">
    <location>
        <begin position="29"/>
        <end position="234"/>
    </location>
</feature>
<protein>
    <recommendedName>
        <fullName evidence="1">YgjP-like metallopeptidase domain-containing protein</fullName>
    </recommendedName>
</protein>